<protein>
    <submittedName>
        <fullName evidence="2">Uncharacterized protein</fullName>
    </submittedName>
</protein>
<dbReference type="KEGG" id="smam:Mal15_12250"/>
<organism evidence="2 3">
    <name type="scientific">Stieleria maiorica</name>
    <dbReference type="NCBI Taxonomy" id="2795974"/>
    <lineage>
        <taxon>Bacteria</taxon>
        <taxon>Pseudomonadati</taxon>
        <taxon>Planctomycetota</taxon>
        <taxon>Planctomycetia</taxon>
        <taxon>Pirellulales</taxon>
        <taxon>Pirellulaceae</taxon>
        <taxon>Stieleria</taxon>
    </lineage>
</organism>
<name>A0A5B9MD62_9BACT</name>
<reference evidence="2 3" key="1">
    <citation type="submission" date="2019-02" db="EMBL/GenBank/DDBJ databases">
        <title>Planctomycetal bacteria perform biofilm scaping via a novel small molecule.</title>
        <authorList>
            <person name="Jeske O."/>
            <person name="Boedeker C."/>
            <person name="Wiegand S."/>
            <person name="Breitling P."/>
            <person name="Kallscheuer N."/>
            <person name="Jogler M."/>
            <person name="Rohde M."/>
            <person name="Petersen J."/>
            <person name="Medema M.H."/>
            <person name="Surup F."/>
            <person name="Jogler C."/>
        </authorList>
    </citation>
    <scope>NUCLEOTIDE SEQUENCE [LARGE SCALE GENOMIC DNA]</scope>
    <source>
        <strain evidence="2 3">Mal15</strain>
    </source>
</reference>
<dbReference type="AlphaFoldDB" id="A0A5B9MD62"/>
<accession>A0A5B9MD62</accession>
<sequence length="33" mass="3205">MTASPNVFSGVAGRKDGPGMGSICGESSSFGGR</sequence>
<keyword evidence="3" id="KW-1185">Reference proteome</keyword>
<dbReference type="Proteomes" id="UP000321353">
    <property type="component" value="Chromosome"/>
</dbReference>
<evidence type="ECO:0000313" key="3">
    <source>
        <dbReference type="Proteomes" id="UP000321353"/>
    </source>
</evidence>
<evidence type="ECO:0000256" key="1">
    <source>
        <dbReference type="SAM" id="MobiDB-lite"/>
    </source>
</evidence>
<evidence type="ECO:0000313" key="2">
    <source>
        <dbReference type="EMBL" id="QEF97187.1"/>
    </source>
</evidence>
<dbReference type="EMBL" id="CP036264">
    <property type="protein sequence ID" value="QEF97187.1"/>
    <property type="molecule type" value="Genomic_DNA"/>
</dbReference>
<proteinExistence type="predicted"/>
<feature type="region of interest" description="Disordered" evidence="1">
    <location>
        <begin position="1"/>
        <end position="33"/>
    </location>
</feature>
<gene>
    <name evidence="2" type="ORF">Mal15_12250</name>
</gene>